<dbReference type="SUPFAM" id="SSF53178">
    <property type="entry name" value="Peptidyl-tRNA hydrolase-like"/>
    <property type="match status" value="1"/>
</dbReference>
<comment type="function">
    <text evidence="8">Catalyzes the release of premature peptidyl moieties from peptidyl-tRNA molecules trapped in stalled 50S ribosomal subunits, and thus maintains levels of free tRNAs and 50S ribosomes.</text>
</comment>
<feature type="binding site" evidence="8">
    <location>
        <position position="124"/>
    </location>
    <ligand>
        <name>tRNA</name>
        <dbReference type="ChEBI" id="CHEBI:17843"/>
    </ligand>
</feature>
<gene>
    <name evidence="8" type="primary">pth</name>
    <name evidence="11" type="ORF">ENR64_03905</name>
</gene>
<dbReference type="EC" id="3.1.1.29" evidence="1 8"/>
<evidence type="ECO:0000256" key="5">
    <source>
        <dbReference type="ARBA" id="ARBA00038063"/>
    </source>
</evidence>
<reference evidence="11" key="1">
    <citation type="journal article" date="2020" name="mSystems">
        <title>Genome- and Community-Level Interaction Insights into Carbon Utilization and Element Cycling Functions of Hydrothermarchaeota in Hydrothermal Sediment.</title>
        <authorList>
            <person name="Zhou Z."/>
            <person name="Liu Y."/>
            <person name="Xu W."/>
            <person name="Pan J."/>
            <person name="Luo Z.H."/>
            <person name="Li M."/>
        </authorList>
    </citation>
    <scope>NUCLEOTIDE SEQUENCE [LARGE SCALE GENOMIC DNA]</scope>
    <source>
        <strain evidence="11">SpSt-418</strain>
    </source>
</reference>
<dbReference type="PROSITE" id="PS01195">
    <property type="entry name" value="PEPT_TRNA_HYDROL_1"/>
    <property type="match status" value="1"/>
</dbReference>
<evidence type="ECO:0000256" key="1">
    <source>
        <dbReference type="ARBA" id="ARBA00013260"/>
    </source>
</evidence>
<name>A0A7C3KC11_9CYAN</name>
<keyword evidence="2 8" id="KW-0820">tRNA-binding</keyword>
<feature type="binding site" evidence="8">
    <location>
        <position position="25"/>
    </location>
    <ligand>
        <name>tRNA</name>
        <dbReference type="ChEBI" id="CHEBI:17843"/>
    </ligand>
</feature>
<dbReference type="FunFam" id="3.40.50.1470:FF:000001">
    <property type="entry name" value="Peptidyl-tRNA hydrolase"/>
    <property type="match status" value="1"/>
</dbReference>
<dbReference type="InterPro" id="IPR018171">
    <property type="entry name" value="Pept_tRNA_hydro_CS"/>
</dbReference>
<dbReference type="GO" id="GO:0004045">
    <property type="term" value="F:peptidyl-tRNA hydrolase activity"/>
    <property type="evidence" value="ECO:0007669"/>
    <property type="project" value="UniProtKB-UniRule"/>
</dbReference>
<comment type="catalytic activity">
    <reaction evidence="6 8 9">
        <text>an N-acyl-L-alpha-aminoacyl-tRNA + H2O = an N-acyl-L-amino acid + a tRNA + H(+)</text>
        <dbReference type="Rhea" id="RHEA:54448"/>
        <dbReference type="Rhea" id="RHEA-COMP:10123"/>
        <dbReference type="Rhea" id="RHEA-COMP:13883"/>
        <dbReference type="ChEBI" id="CHEBI:15377"/>
        <dbReference type="ChEBI" id="CHEBI:15378"/>
        <dbReference type="ChEBI" id="CHEBI:59874"/>
        <dbReference type="ChEBI" id="CHEBI:78442"/>
        <dbReference type="ChEBI" id="CHEBI:138191"/>
        <dbReference type="EC" id="3.1.1.29"/>
    </reaction>
</comment>
<evidence type="ECO:0000256" key="7">
    <source>
        <dbReference type="ARBA" id="ARBA00050038"/>
    </source>
</evidence>
<dbReference type="PANTHER" id="PTHR17224">
    <property type="entry name" value="PEPTIDYL-TRNA HYDROLASE"/>
    <property type="match status" value="1"/>
</dbReference>
<dbReference type="InterPro" id="IPR001328">
    <property type="entry name" value="Pept_tRNA_hydro"/>
</dbReference>
<keyword evidence="3 8" id="KW-0378">Hydrolase</keyword>
<protein>
    <recommendedName>
        <fullName evidence="7 8">Peptidyl-tRNA hydrolase</fullName>
        <shortName evidence="8">Pth</shortName>
        <ecNumber evidence="1 8">3.1.1.29</ecNumber>
    </recommendedName>
</protein>
<keyword evidence="4 8" id="KW-0694">RNA-binding</keyword>
<feature type="binding site" evidence="8">
    <location>
        <position position="78"/>
    </location>
    <ligand>
        <name>tRNA</name>
        <dbReference type="ChEBI" id="CHEBI:17843"/>
    </ligand>
</feature>
<dbReference type="GO" id="GO:0000049">
    <property type="term" value="F:tRNA binding"/>
    <property type="evidence" value="ECO:0007669"/>
    <property type="project" value="UniProtKB-UniRule"/>
</dbReference>
<evidence type="ECO:0000256" key="4">
    <source>
        <dbReference type="ARBA" id="ARBA00022884"/>
    </source>
</evidence>
<comment type="similarity">
    <text evidence="5 8 10">Belongs to the PTH family.</text>
</comment>
<dbReference type="GO" id="GO:0072344">
    <property type="term" value="P:rescue of stalled ribosome"/>
    <property type="evidence" value="ECO:0007669"/>
    <property type="project" value="UniProtKB-UniRule"/>
</dbReference>
<proteinExistence type="inferred from homology"/>
<feature type="binding site" evidence="8">
    <location>
        <position position="76"/>
    </location>
    <ligand>
        <name>tRNA</name>
        <dbReference type="ChEBI" id="CHEBI:17843"/>
    </ligand>
</feature>
<evidence type="ECO:0000313" key="11">
    <source>
        <dbReference type="EMBL" id="HFM96906.1"/>
    </source>
</evidence>
<accession>A0A7C3KC11</accession>
<dbReference type="HAMAP" id="MF_00083">
    <property type="entry name" value="Pept_tRNA_hydro_bact"/>
    <property type="match status" value="1"/>
</dbReference>
<evidence type="ECO:0000256" key="8">
    <source>
        <dbReference type="HAMAP-Rule" id="MF_00083"/>
    </source>
</evidence>
<evidence type="ECO:0000256" key="9">
    <source>
        <dbReference type="RuleBase" id="RU000673"/>
    </source>
</evidence>
<keyword evidence="8" id="KW-0963">Cytoplasm</keyword>
<evidence type="ECO:0000256" key="3">
    <source>
        <dbReference type="ARBA" id="ARBA00022801"/>
    </source>
</evidence>
<dbReference type="Pfam" id="PF01195">
    <property type="entry name" value="Pept_tRNA_hydro"/>
    <property type="match status" value="1"/>
</dbReference>
<comment type="subunit">
    <text evidence="8">Monomer.</text>
</comment>
<comment type="function">
    <text evidence="8">Hydrolyzes ribosome-free peptidyl-tRNAs (with 1 or more amino acids incorporated), which drop off the ribosome during protein synthesis, or as a result of ribosome stalling.</text>
</comment>
<evidence type="ECO:0000256" key="2">
    <source>
        <dbReference type="ARBA" id="ARBA00022555"/>
    </source>
</evidence>
<dbReference type="GO" id="GO:0006515">
    <property type="term" value="P:protein quality control for misfolded or incompletely synthesized proteins"/>
    <property type="evidence" value="ECO:0007669"/>
    <property type="project" value="UniProtKB-UniRule"/>
</dbReference>
<dbReference type="NCBIfam" id="TIGR00447">
    <property type="entry name" value="pth"/>
    <property type="match status" value="1"/>
</dbReference>
<evidence type="ECO:0000256" key="10">
    <source>
        <dbReference type="RuleBase" id="RU004320"/>
    </source>
</evidence>
<dbReference type="InterPro" id="IPR036416">
    <property type="entry name" value="Pept_tRNA_hydro_sf"/>
</dbReference>
<feature type="site" description="Stabilizes the basic form of H active site to accept a proton" evidence="8">
    <location>
        <position position="103"/>
    </location>
</feature>
<comment type="caution">
    <text evidence="11">The sequence shown here is derived from an EMBL/GenBank/DDBJ whole genome shotgun (WGS) entry which is preliminary data.</text>
</comment>
<comment type="subcellular location">
    <subcellularLocation>
        <location evidence="8">Cytoplasm</location>
    </subcellularLocation>
</comment>
<dbReference type="EMBL" id="DSRU01000049">
    <property type="protein sequence ID" value="HFM96906.1"/>
    <property type="molecule type" value="Genomic_DNA"/>
</dbReference>
<dbReference type="CDD" id="cd00462">
    <property type="entry name" value="PTH"/>
    <property type="match status" value="1"/>
</dbReference>
<organism evidence="11">
    <name type="scientific">Oscillatoriales cyanobacterium SpSt-418</name>
    <dbReference type="NCBI Taxonomy" id="2282169"/>
    <lineage>
        <taxon>Bacteria</taxon>
        <taxon>Bacillati</taxon>
        <taxon>Cyanobacteriota</taxon>
        <taxon>Cyanophyceae</taxon>
        <taxon>Oscillatoriophycideae</taxon>
        <taxon>Oscillatoriales</taxon>
    </lineage>
</organism>
<dbReference type="PANTHER" id="PTHR17224:SF1">
    <property type="entry name" value="PEPTIDYL-TRNA HYDROLASE"/>
    <property type="match status" value="1"/>
</dbReference>
<dbReference type="Gene3D" id="3.40.50.1470">
    <property type="entry name" value="Peptidyl-tRNA hydrolase"/>
    <property type="match status" value="1"/>
</dbReference>
<feature type="site" description="Discriminates between blocked and unblocked aminoacyl-tRNA" evidence="8">
    <location>
        <position position="20"/>
    </location>
</feature>
<sequence length="210" mass="22902">MTDATPPALVIPHLIVGLGNPGAKYAHTRHNIGFDLVDALAKAWGIALAEQRKFQGEFGEGFAGTHKVRLLKPQTYMNNSGQSIRAVVDWYKLNPESVLVVYDEMDLPLGKLRLRLSGSAGGHNGMKSAIAHLGTQSFPRLRLGIGSAKSVHPDKDAVSHVLGRFSLQEAPVVAEVLKLAVEMVEYSLRHGIEKTMSRFNNRSVVLESVE</sequence>
<dbReference type="AlphaFoldDB" id="A0A7C3KC11"/>
<feature type="active site" description="Proton acceptor" evidence="8">
    <location>
        <position position="30"/>
    </location>
</feature>
<evidence type="ECO:0000256" key="6">
    <source>
        <dbReference type="ARBA" id="ARBA00048707"/>
    </source>
</evidence>
<dbReference type="GO" id="GO:0005737">
    <property type="term" value="C:cytoplasm"/>
    <property type="evidence" value="ECO:0007669"/>
    <property type="project" value="UniProtKB-SubCell"/>
</dbReference>